<keyword evidence="2 6" id="KW-0808">Transferase</keyword>
<keyword evidence="6" id="KW-0418">Kinase</keyword>
<evidence type="ECO:0000256" key="2">
    <source>
        <dbReference type="ARBA" id="ARBA00022679"/>
    </source>
</evidence>
<dbReference type="InterPro" id="IPR004147">
    <property type="entry name" value="ABC1_dom"/>
</dbReference>
<dbReference type="EMBL" id="JAWXXV010000001">
    <property type="protein sequence ID" value="MDX5983667.1"/>
    <property type="molecule type" value="Genomic_DNA"/>
</dbReference>
<keyword evidence="7" id="KW-1185">Reference proteome</keyword>
<dbReference type="Proteomes" id="UP001279660">
    <property type="component" value="Unassembled WGS sequence"/>
</dbReference>
<keyword evidence="4" id="KW-0067">ATP-binding</keyword>
<evidence type="ECO:0000259" key="5">
    <source>
        <dbReference type="Pfam" id="PF03109"/>
    </source>
</evidence>
<dbReference type="Pfam" id="PF03109">
    <property type="entry name" value="ABC1"/>
    <property type="match status" value="1"/>
</dbReference>
<evidence type="ECO:0000256" key="4">
    <source>
        <dbReference type="ARBA" id="ARBA00022840"/>
    </source>
</evidence>
<proteinExistence type="inferred from homology"/>
<keyword evidence="3" id="KW-0547">Nucleotide-binding</keyword>
<accession>A0ABU4PKR1</accession>
<sequence length="480" mass="52395">MTDNTDGRRDAKARAVPSGRLSRLGQFGRLAGGVAGGMIAEGARRLAEGERPQMRDMLLTPANVGRIADRLSHLRGAAMKLGQMISMDAGDMLPPELADIMARLRQNAHRMPPQQLQQVLATQWGKDWRTRFARFEVTPIAAASIGQVHRARTRDGRDLAIKVQYPGVRESIDADVDNVATLLRVSGLLPRDLDIAPLLAVAKSQLREEADYLREGEQMTLFGALLATDADYVVPALDPAFTTQHVLAMDFVEGQPIETLADAPPATRNRVMGAFIALVLRELFEFGVMQTDPNFANYRYQPATGRLVLLDFGAARPVPAAISTGYLDLLRAAMAGDPDSVRAAALAAGFVGAGAITHHRDSIDRMIAVVVAEMQRTGPFDFGDRGFVEVLRNQGMEVAADRAAWHIPPPDMLFVQRKISGTALLAARLKAQIDVGAMLERYLAPNGRSANSVGWKFKTGQSLSRACGRRARARRYRLTR</sequence>
<evidence type="ECO:0000313" key="6">
    <source>
        <dbReference type="EMBL" id="MDX5983667.1"/>
    </source>
</evidence>
<dbReference type="RefSeq" id="WP_010404656.1">
    <property type="nucleotide sequence ID" value="NZ_JAWXXV010000001.1"/>
</dbReference>
<comment type="caution">
    <text evidence="6">The sequence shown here is derived from an EMBL/GenBank/DDBJ whole genome shotgun (WGS) entry which is preliminary data.</text>
</comment>
<dbReference type="InterPro" id="IPR051409">
    <property type="entry name" value="Atypical_kinase_ADCK"/>
</dbReference>
<protein>
    <submittedName>
        <fullName evidence="6">AarF/ABC1/UbiB kinase family protein</fullName>
        <ecNumber evidence="6">2.7.-.-</ecNumber>
    </submittedName>
</protein>
<evidence type="ECO:0000256" key="1">
    <source>
        <dbReference type="ARBA" id="ARBA00009670"/>
    </source>
</evidence>
<dbReference type="PANTHER" id="PTHR43851:SF3">
    <property type="entry name" value="COENZYME Q8"/>
    <property type="match status" value="1"/>
</dbReference>
<comment type="similarity">
    <text evidence="1">Belongs to the protein kinase superfamily. ADCK protein kinase family.</text>
</comment>
<dbReference type="PANTHER" id="PTHR43851">
    <property type="match status" value="1"/>
</dbReference>
<dbReference type="SUPFAM" id="SSF56112">
    <property type="entry name" value="Protein kinase-like (PK-like)"/>
    <property type="match status" value="1"/>
</dbReference>
<feature type="domain" description="ABC1 atypical kinase-like" evidence="5">
    <location>
        <begin position="103"/>
        <end position="342"/>
    </location>
</feature>
<dbReference type="GO" id="GO:0016301">
    <property type="term" value="F:kinase activity"/>
    <property type="evidence" value="ECO:0007669"/>
    <property type="project" value="UniProtKB-KW"/>
</dbReference>
<reference evidence="6 7" key="1">
    <citation type="submission" date="2023-11" db="EMBL/GenBank/DDBJ databases">
        <title>MicrobeMod: A computational toolkit for identifying prokaryotic methylation and restriction-modification with nanopore sequencing.</title>
        <authorList>
            <person name="Crits-Christoph A."/>
            <person name="Kang S.C."/>
            <person name="Lee H."/>
            <person name="Ostrov N."/>
        </authorList>
    </citation>
    <scope>NUCLEOTIDE SEQUENCE [LARGE SCALE GENOMIC DNA]</scope>
    <source>
        <strain evidence="6 7">ATCC 14820</strain>
    </source>
</reference>
<dbReference type="EC" id="2.7.-.-" evidence="6"/>
<organism evidence="6 7">
    <name type="scientific">Sphingomonas echinoides</name>
    <dbReference type="NCBI Taxonomy" id="59803"/>
    <lineage>
        <taxon>Bacteria</taxon>
        <taxon>Pseudomonadati</taxon>
        <taxon>Pseudomonadota</taxon>
        <taxon>Alphaproteobacteria</taxon>
        <taxon>Sphingomonadales</taxon>
        <taxon>Sphingomonadaceae</taxon>
        <taxon>Sphingomonas</taxon>
    </lineage>
</organism>
<evidence type="ECO:0000256" key="3">
    <source>
        <dbReference type="ARBA" id="ARBA00022741"/>
    </source>
</evidence>
<dbReference type="InterPro" id="IPR034646">
    <property type="entry name" value="ADCK3_dom"/>
</dbReference>
<dbReference type="InterPro" id="IPR011009">
    <property type="entry name" value="Kinase-like_dom_sf"/>
</dbReference>
<gene>
    <name evidence="6" type="ORF">SIL82_05290</name>
</gene>
<name>A0ABU4PKR1_9SPHN</name>
<dbReference type="CDD" id="cd13970">
    <property type="entry name" value="ABC1_ADCK3"/>
    <property type="match status" value="1"/>
</dbReference>
<evidence type="ECO:0000313" key="7">
    <source>
        <dbReference type="Proteomes" id="UP001279660"/>
    </source>
</evidence>